<dbReference type="Proteomes" id="UP000032067">
    <property type="component" value="Unassembled WGS sequence"/>
</dbReference>
<evidence type="ECO:0000313" key="2">
    <source>
        <dbReference type="EMBL" id="KIQ27909.1"/>
    </source>
</evidence>
<reference evidence="2 3" key="1">
    <citation type="submission" date="2014-12" db="EMBL/GenBank/DDBJ databases">
        <title>16Stimator: statistical estimation of ribosomal gene copy numbers from draft genome assemblies.</title>
        <authorList>
            <person name="Perisin M.A."/>
            <person name="Vetter M."/>
            <person name="Gilbert J.A."/>
            <person name="Bergelson J."/>
        </authorList>
    </citation>
    <scope>NUCLEOTIDE SEQUENCE [LARGE SCALE GENOMIC DNA]</scope>
    <source>
        <strain evidence="2 3">MEDvA23</strain>
    </source>
</reference>
<dbReference type="EMBL" id="JXQQ01000052">
    <property type="protein sequence ID" value="KIQ27909.1"/>
    <property type="molecule type" value="Genomic_DNA"/>
</dbReference>
<evidence type="ECO:0000313" key="3">
    <source>
        <dbReference type="Proteomes" id="UP000032067"/>
    </source>
</evidence>
<protein>
    <recommendedName>
        <fullName evidence="4">Lipoprotein</fullName>
    </recommendedName>
</protein>
<accession>A0A0D0MB61</accession>
<feature type="chain" id="PRO_5002216466" description="Lipoprotein" evidence="1">
    <location>
        <begin position="24"/>
        <end position="81"/>
    </location>
</feature>
<keyword evidence="1" id="KW-0732">Signal</keyword>
<proteinExistence type="predicted"/>
<sequence length="81" mass="8297">MACGLAILSLLPALASCTDAASASGTSASTSAGRQPTLDTQVVAAEPGCRKEFPVEYRGISCAGHDYDPPAIPFGELYPPR</sequence>
<comment type="caution">
    <text evidence="2">The sequence shown here is derived from an EMBL/GenBank/DDBJ whole genome shotgun (WGS) entry which is preliminary data.</text>
</comment>
<gene>
    <name evidence="2" type="ORF">RT97_21885</name>
</gene>
<evidence type="ECO:0000256" key="1">
    <source>
        <dbReference type="SAM" id="SignalP"/>
    </source>
</evidence>
<name>A0A0D0MB61_VARPD</name>
<evidence type="ECO:0008006" key="4">
    <source>
        <dbReference type="Google" id="ProtNLM"/>
    </source>
</evidence>
<dbReference type="AlphaFoldDB" id="A0A0D0MB61"/>
<organism evidence="2 3">
    <name type="scientific">Variovorax paradoxus</name>
    <dbReference type="NCBI Taxonomy" id="34073"/>
    <lineage>
        <taxon>Bacteria</taxon>
        <taxon>Pseudomonadati</taxon>
        <taxon>Pseudomonadota</taxon>
        <taxon>Betaproteobacteria</taxon>
        <taxon>Burkholderiales</taxon>
        <taxon>Comamonadaceae</taxon>
        <taxon>Variovorax</taxon>
    </lineage>
</organism>
<feature type="signal peptide" evidence="1">
    <location>
        <begin position="1"/>
        <end position="23"/>
    </location>
</feature>